<feature type="region of interest" description="Disordered" evidence="2">
    <location>
        <begin position="1"/>
        <end position="23"/>
    </location>
</feature>
<keyword evidence="3" id="KW-0472">Membrane</keyword>
<feature type="compositionally biased region" description="Basic residues" evidence="2">
    <location>
        <begin position="281"/>
        <end position="290"/>
    </location>
</feature>
<keyword evidence="1" id="KW-0175">Coiled coil</keyword>
<gene>
    <name evidence="4" type="ORF">MGAL_10B072062</name>
</gene>
<dbReference type="OrthoDB" id="6101413at2759"/>
<proteinExistence type="predicted"/>
<evidence type="ECO:0000256" key="3">
    <source>
        <dbReference type="SAM" id="Phobius"/>
    </source>
</evidence>
<sequence>MSVNKPNTADPLSTQEAPDQSSQRTYPVRTFKVFGGIQIGLGVILEIICLIAVVTDAMGIQNYHDCLLHNEQLHNDSSNYWSCRKYKKSEELFSFDIVCIICCGWFVLTGVLPMCMSRKKPSSWRKLNSVKSKLSEEKRKNSEHQQYIQDLKFQMNHLESVISERDQFKQELANISKHKEESASRINVQEYVNQIQELKDQVIEKDKTVKMVQDLYFMRSTEFTDEIETLKNEKSDLHSKLQSQENSVKQLTEELQSLRHENYMLSTSQHQQRPNYNNRHYNNRRGGRFR</sequence>
<feature type="transmembrane region" description="Helical" evidence="3">
    <location>
        <begin position="33"/>
        <end position="54"/>
    </location>
</feature>
<feature type="region of interest" description="Disordered" evidence="2">
    <location>
        <begin position="267"/>
        <end position="290"/>
    </location>
</feature>
<name>A0A8B6HBZ1_MYTGA</name>
<keyword evidence="3" id="KW-0812">Transmembrane</keyword>
<keyword evidence="3" id="KW-1133">Transmembrane helix</keyword>
<feature type="transmembrane region" description="Helical" evidence="3">
    <location>
        <begin position="92"/>
        <end position="116"/>
    </location>
</feature>
<evidence type="ECO:0000313" key="4">
    <source>
        <dbReference type="EMBL" id="VDI77315.1"/>
    </source>
</evidence>
<feature type="coiled-coil region" evidence="1">
    <location>
        <begin position="188"/>
        <end position="261"/>
    </location>
</feature>
<dbReference type="EMBL" id="UYJE01009831">
    <property type="protein sequence ID" value="VDI77315.1"/>
    <property type="molecule type" value="Genomic_DNA"/>
</dbReference>
<protein>
    <submittedName>
        <fullName evidence="4">Uncharacterized protein</fullName>
    </submittedName>
</protein>
<reference evidence="4" key="1">
    <citation type="submission" date="2018-11" db="EMBL/GenBank/DDBJ databases">
        <authorList>
            <person name="Alioto T."/>
            <person name="Alioto T."/>
        </authorList>
    </citation>
    <scope>NUCLEOTIDE SEQUENCE</scope>
</reference>
<evidence type="ECO:0000256" key="1">
    <source>
        <dbReference type="SAM" id="Coils"/>
    </source>
</evidence>
<evidence type="ECO:0000256" key="2">
    <source>
        <dbReference type="SAM" id="MobiDB-lite"/>
    </source>
</evidence>
<dbReference type="AlphaFoldDB" id="A0A8B6HBZ1"/>
<organism evidence="4 5">
    <name type="scientific">Mytilus galloprovincialis</name>
    <name type="common">Mediterranean mussel</name>
    <dbReference type="NCBI Taxonomy" id="29158"/>
    <lineage>
        <taxon>Eukaryota</taxon>
        <taxon>Metazoa</taxon>
        <taxon>Spiralia</taxon>
        <taxon>Lophotrochozoa</taxon>
        <taxon>Mollusca</taxon>
        <taxon>Bivalvia</taxon>
        <taxon>Autobranchia</taxon>
        <taxon>Pteriomorphia</taxon>
        <taxon>Mytilida</taxon>
        <taxon>Mytiloidea</taxon>
        <taxon>Mytilidae</taxon>
        <taxon>Mytilinae</taxon>
        <taxon>Mytilus</taxon>
    </lineage>
</organism>
<dbReference type="Proteomes" id="UP000596742">
    <property type="component" value="Unassembled WGS sequence"/>
</dbReference>
<comment type="caution">
    <text evidence="4">The sequence shown here is derived from an EMBL/GenBank/DDBJ whole genome shotgun (WGS) entry which is preliminary data.</text>
</comment>
<keyword evidence="5" id="KW-1185">Reference proteome</keyword>
<evidence type="ECO:0000313" key="5">
    <source>
        <dbReference type="Proteomes" id="UP000596742"/>
    </source>
</evidence>
<accession>A0A8B6HBZ1</accession>